<reference evidence="6 8" key="1">
    <citation type="journal article" date="2017" name="Nature">
        <title>The sunflower genome provides insights into oil metabolism, flowering and Asterid evolution.</title>
        <authorList>
            <person name="Badouin H."/>
            <person name="Gouzy J."/>
            <person name="Grassa C.J."/>
            <person name="Murat F."/>
            <person name="Staton S.E."/>
            <person name="Cottret L."/>
            <person name="Lelandais-Briere C."/>
            <person name="Owens G.L."/>
            <person name="Carrere S."/>
            <person name="Mayjonade B."/>
            <person name="Legrand L."/>
            <person name="Gill N."/>
            <person name="Kane N.C."/>
            <person name="Bowers J.E."/>
            <person name="Hubner S."/>
            <person name="Bellec A."/>
            <person name="Berard A."/>
            <person name="Berges H."/>
            <person name="Blanchet N."/>
            <person name="Boniface M.C."/>
            <person name="Brunel D."/>
            <person name="Catrice O."/>
            <person name="Chaidir N."/>
            <person name="Claudel C."/>
            <person name="Donnadieu C."/>
            <person name="Faraut T."/>
            <person name="Fievet G."/>
            <person name="Helmstetter N."/>
            <person name="King M."/>
            <person name="Knapp S.J."/>
            <person name="Lai Z."/>
            <person name="Le Paslier M.C."/>
            <person name="Lippi Y."/>
            <person name="Lorenzon L."/>
            <person name="Mandel J.R."/>
            <person name="Marage G."/>
            <person name="Marchand G."/>
            <person name="Marquand E."/>
            <person name="Bret-Mestries E."/>
            <person name="Morien E."/>
            <person name="Nambeesan S."/>
            <person name="Nguyen T."/>
            <person name="Pegot-Espagnet P."/>
            <person name="Pouilly N."/>
            <person name="Raftis F."/>
            <person name="Sallet E."/>
            <person name="Schiex T."/>
            <person name="Thomas J."/>
            <person name="Vandecasteele C."/>
            <person name="Vares D."/>
            <person name="Vear F."/>
            <person name="Vautrin S."/>
            <person name="Crespi M."/>
            <person name="Mangin B."/>
            <person name="Burke J.M."/>
            <person name="Salse J."/>
            <person name="Munos S."/>
            <person name="Vincourt P."/>
            <person name="Rieseberg L.H."/>
            <person name="Langlade N.B."/>
        </authorList>
    </citation>
    <scope>NUCLEOTIDE SEQUENCE [LARGE SCALE GENOMIC DNA]</scope>
    <source>
        <strain evidence="8">cv. SF193</strain>
        <tissue evidence="6">Leaves</tissue>
    </source>
</reference>
<dbReference type="Gramene" id="mRNA:HanXRQr2_Chr15g0712731">
    <property type="protein sequence ID" value="mRNA:HanXRQr2_Chr15g0712731"/>
    <property type="gene ID" value="HanXRQr2_Chr15g0712731"/>
</dbReference>
<name>A0A251VE11_HELAN</name>
<evidence type="ECO:0000256" key="2">
    <source>
        <dbReference type="ARBA" id="ARBA00004906"/>
    </source>
</evidence>
<organism evidence="7 8">
    <name type="scientific">Helianthus annuus</name>
    <name type="common">Common sunflower</name>
    <dbReference type="NCBI Taxonomy" id="4232"/>
    <lineage>
        <taxon>Eukaryota</taxon>
        <taxon>Viridiplantae</taxon>
        <taxon>Streptophyta</taxon>
        <taxon>Embryophyta</taxon>
        <taxon>Tracheophyta</taxon>
        <taxon>Spermatophyta</taxon>
        <taxon>Magnoliopsida</taxon>
        <taxon>eudicotyledons</taxon>
        <taxon>Gunneridae</taxon>
        <taxon>Pentapetalae</taxon>
        <taxon>asterids</taxon>
        <taxon>campanulids</taxon>
        <taxon>Asterales</taxon>
        <taxon>Asteraceae</taxon>
        <taxon>Asteroideae</taxon>
        <taxon>Heliantheae alliance</taxon>
        <taxon>Heliantheae</taxon>
        <taxon>Helianthus</taxon>
    </lineage>
</organism>
<evidence type="ECO:0000259" key="5">
    <source>
        <dbReference type="Pfam" id="PF25553"/>
    </source>
</evidence>
<gene>
    <name evidence="7" type="ORF">HannXRQ_Chr02g0035601</name>
    <name evidence="6" type="ORF">HanXRQr2_Chr15g0712731</name>
</gene>
<dbReference type="Proteomes" id="UP000215914">
    <property type="component" value="Chromosome 2"/>
</dbReference>
<comment type="pathway">
    <text evidence="2">Protein modification; protein ubiquitination.</text>
</comment>
<dbReference type="UniPathway" id="UPA00143"/>
<evidence type="ECO:0000256" key="3">
    <source>
        <dbReference type="ARBA" id="ARBA00022786"/>
    </source>
</evidence>
<dbReference type="PANTHER" id="PTHR31060">
    <property type="entry name" value="OSJNBA0011J08.25 PROTEIN-RELATED"/>
    <property type="match status" value="1"/>
</dbReference>
<keyword evidence="4" id="KW-1133">Transmembrane helix</keyword>
<sequence>MAEIRVKLLLSVHRTVVEEKSSLFAWKLSGQHHCIEVDECEDVESYVETVGLMYCKELNKRLIKHSVSQVLGILKVMTTLIFIFFFFFLIQLQSNSGSSHAWSHAYSLYYLEAVPWVGEEEEHVMSSVLRLQSEGIGVGPVLKRVMSDEPKPATDTISHVLRLVLHSNEEKGRREMKSTVLKLLKGDNNNSNPNTTPLTSVDLCNDTIYTLCRTCLGSLLVLFRQLAQPEVTQQVVKQMVLEADNMLWLLDILADRRAADEYAVMWANQQELAGLHPRVSIVNHHYISCITAGYLLV</sequence>
<dbReference type="AlphaFoldDB" id="A0A251VE11"/>
<reference evidence="6" key="3">
    <citation type="submission" date="2020-06" db="EMBL/GenBank/DDBJ databases">
        <title>Helianthus annuus Genome sequencing and assembly Release 2.</title>
        <authorList>
            <person name="Gouzy J."/>
            <person name="Langlade N."/>
            <person name="Munos S."/>
        </authorList>
    </citation>
    <scope>NUCLEOTIDE SEQUENCE</scope>
    <source>
        <tissue evidence="6">Leaves</tissue>
    </source>
</reference>
<dbReference type="STRING" id="4232.A0A251VE11"/>
<feature type="domain" description="At3g05675-like ankyrin-like" evidence="5">
    <location>
        <begin position="158"/>
        <end position="293"/>
    </location>
</feature>
<keyword evidence="8" id="KW-1185">Reference proteome</keyword>
<evidence type="ECO:0000256" key="1">
    <source>
        <dbReference type="ARBA" id="ARBA00002668"/>
    </source>
</evidence>
<feature type="transmembrane region" description="Helical" evidence="4">
    <location>
        <begin position="70"/>
        <end position="90"/>
    </location>
</feature>
<protein>
    <submittedName>
        <fullName evidence="6">BTB/POZ domain-containing protein</fullName>
    </submittedName>
</protein>
<reference evidence="7" key="2">
    <citation type="submission" date="2017-02" db="EMBL/GenBank/DDBJ databases">
        <title>Sunflower complete genome.</title>
        <authorList>
            <person name="Langlade N."/>
            <person name="Munos S."/>
        </authorList>
    </citation>
    <scope>NUCLEOTIDE SEQUENCE [LARGE SCALE GENOMIC DNA]</scope>
    <source>
        <tissue evidence="7">Leaves</tissue>
    </source>
</reference>
<keyword evidence="3" id="KW-0833">Ubl conjugation pathway</keyword>
<evidence type="ECO:0000256" key="4">
    <source>
        <dbReference type="SAM" id="Phobius"/>
    </source>
</evidence>
<dbReference type="PANTHER" id="PTHR31060:SF5">
    <property type="entry name" value="PRLI-INTERACTING FACTOR G, PUTATIVE, EXPRESSED-RELATED"/>
    <property type="match status" value="1"/>
</dbReference>
<comment type="function">
    <text evidence="1">May act as a substrate-specific adapter of an E3 ubiquitin-protein ligase complex (CUL3-RBX1-BTB) which mediates the ubiquitination and subsequent proteasomal degradation of target proteins.</text>
</comment>
<accession>A0A251VE11</accession>
<proteinExistence type="predicted"/>
<keyword evidence="4" id="KW-0812">Transmembrane</keyword>
<evidence type="ECO:0000313" key="7">
    <source>
        <dbReference type="EMBL" id="OTG33519.1"/>
    </source>
</evidence>
<dbReference type="EMBL" id="CM007891">
    <property type="protein sequence ID" value="OTG33519.1"/>
    <property type="molecule type" value="Genomic_DNA"/>
</dbReference>
<dbReference type="GO" id="GO:0016567">
    <property type="term" value="P:protein ubiquitination"/>
    <property type="evidence" value="ECO:0007669"/>
    <property type="project" value="UniProtKB-UniPathway"/>
</dbReference>
<keyword evidence="4" id="KW-0472">Membrane</keyword>
<evidence type="ECO:0000313" key="6">
    <source>
        <dbReference type="EMBL" id="KAF5766216.1"/>
    </source>
</evidence>
<dbReference type="InterPro" id="IPR058039">
    <property type="entry name" value="At3g05675-like_ankyrin"/>
</dbReference>
<dbReference type="InterPro" id="IPR038920">
    <property type="entry name" value="At3g05675-like"/>
</dbReference>
<dbReference type="Pfam" id="PF25553">
    <property type="entry name" value="BTB-POZ_ANK-like"/>
    <property type="match status" value="1"/>
</dbReference>
<evidence type="ECO:0000313" key="8">
    <source>
        <dbReference type="Proteomes" id="UP000215914"/>
    </source>
</evidence>
<dbReference type="InParanoid" id="A0A251VE11"/>
<dbReference type="EMBL" id="MNCJ02000330">
    <property type="protein sequence ID" value="KAF5766216.1"/>
    <property type="molecule type" value="Genomic_DNA"/>
</dbReference>